<dbReference type="GO" id="GO:0005886">
    <property type="term" value="C:plasma membrane"/>
    <property type="evidence" value="ECO:0007669"/>
    <property type="project" value="UniProtKB-SubCell"/>
</dbReference>
<keyword evidence="6" id="KW-0472">Membrane</keyword>
<comment type="caution">
    <text evidence="13">The sequence shown here is derived from an EMBL/GenBank/DDBJ whole genome shotgun (WGS) entry which is preliminary data.</text>
</comment>
<dbReference type="SUPFAM" id="SSF158472">
    <property type="entry name" value="HAMP domain-like"/>
    <property type="match status" value="1"/>
</dbReference>
<dbReference type="Pfam" id="PF02743">
    <property type="entry name" value="dCache_1"/>
    <property type="match status" value="1"/>
</dbReference>
<evidence type="ECO:0000313" key="13">
    <source>
        <dbReference type="EMBL" id="GFM32814.1"/>
    </source>
</evidence>
<feature type="coiled-coil region" evidence="10">
    <location>
        <begin position="392"/>
        <end position="443"/>
    </location>
</feature>
<dbReference type="Pfam" id="PF00672">
    <property type="entry name" value="HAMP"/>
    <property type="match status" value="1"/>
</dbReference>
<dbReference type="InterPro" id="IPR004089">
    <property type="entry name" value="MCPsignal_dom"/>
</dbReference>
<dbReference type="Pfam" id="PF00015">
    <property type="entry name" value="MCPsignal"/>
    <property type="match status" value="1"/>
</dbReference>
<accession>A0A7J0BIA2</accession>
<evidence type="ECO:0000256" key="9">
    <source>
        <dbReference type="PROSITE-ProRule" id="PRU00284"/>
    </source>
</evidence>
<dbReference type="InterPro" id="IPR003660">
    <property type="entry name" value="HAMP_dom"/>
</dbReference>
<dbReference type="SMART" id="SM00283">
    <property type="entry name" value="MA"/>
    <property type="match status" value="1"/>
</dbReference>
<sequence>MKSISLKTKMIIFCLAVGLLPLTIMGFYAYGTAAASLEKGFFGQLSSIREVKAHTVQEFVSMWKADISAFGHSRNAADFIGQFDAYAEGPSGMQGNAVNIASPEYDAIHQKALKEIDYWVEDAGYYDAFLVDTTGRVVFTVAKESDLGQNIASGPLASSGIGRAWAGAMRGEVTFADFEPYAPSKGAPAAFIAAPVKIEGKIAGTVILQVPLDKINTLMHLRDGMGKSGETYLVGSDKLMRSDSYLDPDGHSVVASFKNPSVGRVDTDASREALDGKEDTRVITDYNGNPVLSSFSPVKVFNTTWAIIAEIDEDEAFAPVVGLRNAMLIAGFIVLSLVVASTLFILRRELLQPLGSIQTFADEVAHGNLQAKAQGTFKAEIGQVHTAITIMVENLKEKMAEADAKSKEAEEQAGKARAALAESEEQQRKVATLLARMKNIAEQANVISERVSSASEELTAQVDQVSSGATIQRDRMQETATAMEQINATVTEVAKNSGNAADSSGEAKSRAAEGAAIVGQAIAAIEDVNRLSGILKVNMRDLGDQADSIGQVLTVISDIADQTNLLALNAAIEAARAGEAGRGFAVVADEVRKLAEKTMTATKEVGDRIHSIQSSANMNIEHVDKAVTAVQIATDKANSSGQALSTIVLLVDDTAGQVSGIATAAEEQSAAMEQINRSVEEVTMIVGETTQGMEQAAEAIQELASQIGELRKLIVTLESASQ</sequence>
<dbReference type="PANTHER" id="PTHR32089:SF112">
    <property type="entry name" value="LYSOZYME-LIKE PROTEIN-RELATED"/>
    <property type="match status" value="1"/>
</dbReference>
<dbReference type="Gene3D" id="1.10.287.950">
    <property type="entry name" value="Methyl-accepting chemotaxis protein"/>
    <property type="match status" value="1"/>
</dbReference>
<dbReference type="InterPro" id="IPR033479">
    <property type="entry name" value="dCache_1"/>
</dbReference>
<evidence type="ECO:0000256" key="2">
    <source>
        <dbReference type="ARBA" id="ARBA00022475"/>
    </source>
</evidence>
<dbReference type="Gene3D" id="6.10.340.10">
    <property type="match status" value="1"/>
</dbReference>
<dbReference type="SUPFAM" id="SSF58104">
    <property type="entry name" value="Methyl-accepting chemotaxis protein (MCP) signaling domain"/>
    <property type="match status" value="1"/>
</dbReference>
<evidence type="ECO:0000256" key="10">
    <source>
        <dbReference type="SAM" id="Coils"/>
    </source>
</evidence>
<proteinExistence type="inferred from homology"/>
<dbReference type="AlphaFoldDB" id="A0A7J0BIA2"/>
<keyword evidence="7 9" id="KW-0807">Transducer</keyword>
<dbReference type="CDD" id="cd11386">
    <property type="entry name" value="MCP_signal"/>
    <property type="match status" value="1"/>
</dbReference>
<feature type="domain" description="Methyl-accepting transducer" evidence="11">
    <location>
        <begin position="447"/>
        <end position="683"/>
    </location>
</feature>
<evidence type="ECO:0000256" key="6">
    <source>
        <dbReference type="ARBA" id="ARBA00023136"/>
    </source>
</evidence>
<dbReference type="Proteomes" id="UP000503840">
    <property type="component" value="Unassembled WGS sequence"/>
</dbReference>
<evidence type="ECO:0000256" key="1">
    <source>
        <dbReference type="ARBA" id="ARBA00004651"/>
    </source>
</evidence>
<evidence type="ECO:0000313" key="14">
    <source>
        <dbReference type="Proteomes" id="UP000503840"/>
    </source>
</evidence>
<evidence type="ECO:0000256" key="7">
    <source>
        <dbReference type="ARBA" id="ARBA00023224"/>
    </source>
</evidence>
<keyword evidence="5" id="KW-1133">Transmembrane helix</keyword>
<dbReference type="PROSITE" id="PS50111">
    <property type="entry name" value="CHEMOTAXIS_TRANSDUC_2"/>
    <property type="match status" value="1"/>
</dbReference>
<name>A0A7J0BIA2_9BACT</name>
<protein>
    <recommendedName>
        <fullName evidence="15">Methyl-accepting chemotaxis protein</fullName>
    </recommendedName>
</protein>
<evidence type="ECO:0000259" key="11">
    <source>
        <dbReference type="PROSITE" id="PS50111"/>
    </source>
</evidence>
<evidence type="ECO:0008006" key="15">
    <source>
        <dbReference type="Google" id="ProtNLM"/>
    </source>
</evidence>
<evidence type="ECO:0000256" key="3">
    <source>
        <dbReference type="ARBA" id="ARBA00022500"/>
    </source>
</evidence>
<reference evidence="13 14" key="1">
    <citation type="submission" date="2020-05" db="EMBL/GenBank/DDBJ databases">
        <title>Draft genome sequence of Desulfovibrio sp. strain HN2T.</title>
        <authorList>
            <person name="Ueno A."/>
            <person name="Tamazawa S."/>
            <person name="Tamamura S."/>
            <person name="Murakami T."/>
            <person name="Kiyama T."/>
            <person name="Inomata H."/>
            <person name="Amano Y."/>
            <person name="Miyakawa K."/>
            <person name="Tamaki H."/>
            <person name="Naganuma T."/>
            <person name="Kaneko K."/>
        </authorList>
    </citation>
    <scope>NUCLEOTIDE SEQUENCE [LARGE SCALE GENOMIC DNA]</scope>
    <source>
        <strain evidence="13 14">HN2</strain>
    </source>
</reference>
<dbReference type="Gene3D" id="3.30.450.20">
    <property type="entry name" value="PAS domain"/>
    <property type="match status" value="1"/>
</dbReference>
<keyword evidence="3" id="KW-0145">Chemotaxis</keyword>
<gene>
    <name evidence="13" type="ORF">DSM101010T_11790</name>
</gene>
<feature type="coiled-coil region" evidence="10">
    <location>
        <begin position="693"/>
        <end position="720"/>
    </location>
</feature>
<feature type="domain" description="HAMP" evidence="12">
    <location>
        <begin position="348"/>
        <end position="400"/>
    </location>
</feature>
<keyword evidence="2" id="KW-1003">Cell membrane</keyword>
<organism evidence="13 14">
    <name type="scientific">Desulfovibrio subterraneus</name>
    <dbReference type="NCBI Taxonomy" id="2718620"/>
    <lineage>
        <taxon>Bacteria</taxon>
        <taxon>Pseudomonadati</taxon>
        <taxon>Thermodesulfobacteriota</taxon>
        <taxon>Desulfovibrionia</taxon>
        <taxon>Desulfovibrionales</taxon>
        <taxon>Desulfovibrionaceae</taxon>
        <taxon>Desulfovibrio</taxon>
    </lineage>
</organism>
<dbReference type="EMBL" id="BLVO01000012">
    <property type="protein sequence ID" value="GFM32814.1"/>
    <property type="molecule type" value="Genomic_DNA"/>
</dbReference>
<dbReference type="GO" id="GO:0007165">
    <property type="term" value="P:signal transduction"/>
    <property type="evidence" value="ECO:0007669"/>
    <property type="project" value="UniProtKB-KW"/>
</dbReference>
<comment type="subcellular location">
    <subcellularLocation>
        <location evidence="1">Cell membrane</location>
        <topology evidence="1">Multi-pass membrane protein</topology>
    </subcellularLocation>
</comment>
<dbReference type="SMART" id="SM00304">
    <property type="entry name" value="HAMP"/>
    <property type="match status" value="1"/>
</dbReference>
<keyword evidence="4" id="KW-0812">Transmembrane</keyword>
<keyword evidence="14" id="KW-1185">Reference proteome</keyword>
<dbReference type="PANTHER" id="PTHR32089">
    <property type="entry name" value="METHYL-ACCEPTING CHEMOTAXIS PROTEIN MCPB"/>
    <property type="match status" value="1"/>
</dbReference>
<evidence type="ECO:0000259" key="12">
    <source>
        <dbReference type="PROSITE" id="PS50885"/>
    </source>
</evidence>
<dbReference type="GO" id="GO:0006935">
    <property type="term" value="P:chemotaxis"/>
    <property type="evidence" value="ECO:0007669"/>
    <property type="project" value="UniProtKB-KW"/>
</dbReference>
<comment type="similarity">
    <text evidence="8">Belongs to the methyl-accepting chemotaxis (MCP) protein family.</text>
</comment>
<keyword evidence="10" id="KW-0175">Coiled coil</keyword>
<dbReference type="RefSeq" id="WP_174404486.1">
    <property type="nucleotide sequence ID" value="NZ_BLVO01000012.1"/>
</dbReference>
<evidence type="ECO:0000256" key="8">
    <source>
        <dbReference type="ARBA" id="ARBA00029447"/>
    </source>
</evidence>
<evidence type="ECO:0000256" key="5">
    <source>
        <dbReference type="ARBA" id="ARBA00022989"/>
    </source>
</evidence>
<dbReference type="PROSITE" id="PS50885">
    <property type="entry name" value="HAMP"/>
    <property type="match status" value="1"/>
</dbReference>
<evidence type="ECO:0000256" key="4">
    <source>
        <dbReference type="ARBA" id="ARBA00022692"/>
    </source>
</evidence>